<proteinExistence type="predicted"/>
<sequence length="771" mass="87652">MAINRAAMKALPIEAYLGYKGIPFEKHGRNSIHLVEKKGLVIDLRKNTFEWYSSPAGNVYGDLGDFIENWLGMDKKAAWKEWTAFGRAYNNYDDAKKAEYTAPRLEEKQNFNFDRWRTSQSTENTKNYLTNVRGFHPKFVEPLLQSGIIKQGTARKDKKTGEWMKPAVLFPWVDENSKVVGLDVQGTDIDFEKFGKRGTEKRIGFASDTNYGFNLKFGNGADNLIVFEAPIDALSYTQQNLGSLRNQNTTILSLSGLNTNKVLAQMMRSNETTGKWYDKIIIATDNDLAGFNFANQIHEGFQWDENMQVVRQIPVQGKDWNDQLKAGVKGIEEFSLEENQKRYKALYEMRDMKSAFIPSKGNNVNDSSAQSKAVKDVNHVGSNISSTSKSINRDDRTQNNRQKNEAIINKALNSVKRAQNNPAELRNYFDFIAKSQKFSVRNQMLIYGQRPDASIVMGYDQFQQQGLQVYDAKGQGMKVFGTPKEIKTIISPDGEIIKWPSATNQQKQDAEAGNLKTQIKKFYPIETVFDIRQTNATVEDYARLLPKPPIHLGKDNSPEHLENAYKVLKEYAQKQNYRVVDQDEQAFKFLENVQKGKAVNYDGDFAKQGFVYTDPKQPANNTIVLRPDMNRAQKVQALAYEVGHASLYNSSATPQSNQQLKALEASLTSYVVMKNLGINPDELAQNDSQNVNHWDKVFEDFAKLNGDKEKQIGEITRASDNVNRFLSDRLSNGEALEYKTVSNKSVKNNSTQKLQEQQLVQDQSQEQVRSR</sequence>
<dbReference type="Pfam" id="PF13155">
    <property type="entry name" value="Toprim_2"/>
    <property type="match status" value="1"/>
</dbReference>
<dbReference type="CDD" id="cd01029">
    <property type="entry name" value="TOPRIM_primases"/>
    <property type="match status" value="1"/>
</dbReference>
<dbReference type="eggNOG" id="COG4227">
    <property type="taxonomic scope" value="Bacteria"/>
</dbReference>
<feature type="compositionally biased region" description="Polar residues" evidence="1">
    <location>
        <begin position="380"/>
        <end position="390"/>
    </location>
</feature>
<feature type="compositionally biased region" description="Basic and acidic residues" evidence="1">
    <location>
        <begin position="391"/>
        <end position="401"/>
    </location>
</feature>
<dbReference type="STRING" id="1329250.WOSG25_070230"/>
<evidence type="ECO:0000313" key="2">
    <source>
        <dbReference type="EMBL" id="GAK31046.1"/>
    </source>
</evidence>
<evidence type="ECO:0008006" key="4">
    <source>
        <dbReference type="Google" id="ProtNLM"/>
    </source>
</evidence>
<dbReference type="EMBL" id="DF820490">
    <property type="protein sequence ID" value="GAK31046.1"/>
    <property type="molecule type" value="Genomic_DNA"/>
</dbReference>
<dbReference type="AlphaFoldDB" id="A0A069D108"/>
<accession>A0A069D108</accession>
<protein>
    <recommendedName>
        <fullName evidence="4">DUF3991 domain-containing protein</fullName>
    </recommendedName>
</protein>
<dbReference type="SUPFAM" id="SSF56731">
    <property type="entry name" value="DNA primase core"/>
    <property type="match status" value="1"/>
</dbReference>
<name>A0A069D108_WEIOS</name>
<evidence type="ECO:0000256" key="1">
    <source>
        <dbReference type="SAM" id="MobiDB-lite"/>
    </source>
</evidence>
<keyword evidence="3" id="KW-1185">Reference proteome</keyword>
<dbReference type="InterPro" id="IPR034154">
    <property type="entry name" value="TOPRIM_DnaG/twinkle"/>
</dbReference>
<gene>
    <name evidence="2" type="ORF">WOSG25_070230</name>
</gene>
<feature type="region of interest" description="Disordered" evidence="1">
    <location>
        <begin position="378"/>
        <end position="401"/>
    </location>
</feature>
<dbReference type="RefSeq" id="WP_027699083.1">
    <property type="nucleotide sequence ID" value="NZ_DF820490.1"/>
</dbReference>
<feature type="region of interest" description="Disordered" evidence="1">
    <location>
        <begin position="743"/>
        <end position="771"/>
    </location>
</feature>
<evidence type="ECO:0000313" key="3">
    <source>
        <dbReference type="Proteomes" id="UP000030643"/>
    </source>
</evidence>
<dbReference type="Gene3D" id="3.40.1360.10">
    <property type="match status" value="1"/>
</dbReference>
<dbReference type="OrthoDB" id="9803716at2"/>
<organism evidence="2 3">
    <name type="scientific">Weissella oryzae (strain DSM 25784 / JCM 18191 / LMG 30913 / SG25)</name>
    <dbReference type="NCBI Taxonomy" id="1329250"/>
    <lineage>
        <taxon>Bacteria</taxon>
        <taxon>Bacillati</taxon>
        <taxon>Bacillota</taxon>
        <taxon>Bacilli</taxon>
        <taxon>Lactobacillales</taxon>
        <taxon>Lactobacillaceae</taxon>
        <taxon>Weissella</taxon>
    </lineage>
</organism>
<dbReference type="eggNOG" id="COG0358">
    <property type="taxonomic scope" value="Bacteria"/>
</dbReference>
<reference evidence="3" key="1">
    <citation type="journal article" date="2014" name="Genome Announc.">
        <title>Draft genome sequence of Weissella oryzae SG25T, isolated from fermented rice grains.</title>
        <authorList>
            <person name="Tanizawa Y."/>
            <person name="Fujisawa T."/>
            <person name="Mochizuki T."/>
            <person name="Kaminuma E."/>
            <person name="Suzuki Y."/>
            <person name="Nakamura Y."/>
            <person name="Tohno M."/>
        </authorList>
    </citation>
    <scope>NUCLEOTIDE SEQUENCE [LARGE SCALE GENOMIC DNA]</scope>
    <source>
        <strain evidence="3">DSM 25784 / JCM 18191 / LMG 30913 / SG25</strain>
    </source>
</reference>
<dbReference type="Proteomes" id="UP000030643">
    <property type="component" value="Unassembled WGS sequence"/>
</dbReference>
<feature type="compositionally biased region" description="Low complexity" evidence="1">
    <location>
        <begin position="752"/>
        <end position="771"/>
    </location>
</feature>